<proteinExistence type="predicted"/>
<dbReference type="RefSeq" id="WP_243871345.1">
    <property type="nucleotide sequence ID" value="NZ_JAANOU010000001.1"/>
</dbReference>
<organism evidence="1 2">
    <name type="scientific">Amycolatopsis viridis</name>
    <dbReference type="NCBI Taxonomy" id="185678"/>
    <lineage>
        <taxon>Bacteria</taxon>
        <taxon>Bacillati</taxon>
        <taxon>Actinomycetota</taxon>
        <taxon>Actinomycetes</taxon>
        <taxon>Pseudonocardiales</taxon>
        <taxon>Pseudonocardiaceae</taxon>
        <taxon>Amycolatopsis</taxon>
    </lineage>
</organism>
<protein>
    <submittedName>
        <fullName evidence="1">Uncharacterized protein</fullName>
    </submittedName>
</protein>
<dbReference type="Proteomes" id="UP000754495">
    <property type="component" value="Unassembled WGS sequence"/>
</dbReference>
<evidence type="ECO:0000313" key="1">
    <source>
        <dbReference type="EMBL" id="NIH82750.1"/>
    </source>
</evidence>
<dbReference type="EMBL" id="JAANOU010000001">
    <property type="protein sequence ID" value="NIH82750.1"/>
    <property type="molecule type" value="Genomic_DNA"/>
</dbReference>
<reference evidence="1 2" key="1">
    <citation type="submission" date="2020-03" db="EMBL/GenBank/DDBJ databases">
        <title>Sequencing the genomes of 1000 actinobacteria strains.</title>
        <authorList>
            <person name="Klenk H.-P."/>
        </authorList>
    </citation>
    <scope>NUCLEOTIDE SEQUENCE [LARGE SCALE GENOMIC DNA]</scope>
    <source>
        <strain evidence="1 2">DSM 45668</strain>
    </source>
</reference>
<accession>A0ABX0T4B0</accession>
<sequence length="118" mass="13167">MQISRRFLLAFPRLFAQLISALFGQIPRLPLRLGRDLFRLIRRGSGNVAAGLRGLITHRLRRRTAGLLAHRSSSKSDFARLPATIPGKRGKEIPFSTFGAKIDLRPLIILGCGPAKRR</sequence>
<evidence type="ECO:0000313" key="2">
    <source>
        <dbReference type="Proteomes" id="UP000754495"/>
    </source>
</evidence>
<keyword evidence="2" id="KW-1185">Reference proteome</keyword>
<gene>
    <name evidence="1" type="ORF">FHX46_005280</name>
</gene>
<comment type="caution">
    <text evidence="1">The sequence shown here is derived from an EMBL/GenBank/DDBJ whole genome shotgun (WGS) entry which is preliminary data.</text>
</comment>
<name>A0ABX0T4B0_9PSEU</name>